<sequence length="508" mass="58093">MRKALSLLLFCILFTSCNTDNSPTFYSLLIEVTPEGSGTVDFAADTLIEKGKTVNLRAIPETGFVFAGWNGTIQSTENPLEITISEDIELIAGFEKKSYELKTEIMGEGTITETVLPAKTEYEHGTVVQLSAIPAEKSRFVRWSGDVVSEDSVIEVTVESPLEINAEFEREFYKVEVNVEGNGSLADWDTTNIKWFRSNSTITLQPVPDTTWVFRRWEGDFSTQEEVLEFDINSDISLDLIFEEGELDYCLPKSLDAYRHKAGGDSVKILDWDFNYEGKFITSFDKRIDVTQTGQGLSTHQRGDLIYSDDKLIRFVLLYVRFNNRNIYEFAWDGDQVSKYNYLIRSNIEQDDISTAMIYEEPCGLALHEGNTTWSSGDYGIFAYQYYYTNSCKTFNINQSDFSVTYEDESSIYKDVNGIPGFLGAIYEHLIADNGSVLLPNADKLRLKSRKTYPIGRHELGWGTEVYQYYDHIINEEYPRYFSSRTTYAKSDLVENDSHVVEYYCGYK</sequence>
<dbReference type="OrthoDB" id="175993at2"/>
<organism evidence="3 4">
    <name type="scientific">Gracilimonas mengyeensis</name>
    <dbReference type="NCBI Taxonomy" id="1302730"/>
    <lineage>
        <taxon>Bacteria</taxon>
        <taxon>Pseudomonadati</taxon>
        <taxon>Balneolota</taxon>
        <taxon>Balneolia</taxon>
        <taxon>Balneolales</taxon>
        <taxon>Balneolaceae</taxon>
        <taxon>Gracilimonas</taxon>
    </lineage>
</organism>
<proteinExistence type="predicted"/>
<feature type="domain" description="Bacterial repeat" evidence="2">
    <location>
        <begin position="173"/>
        <end position="242"/>
    </location>
</feature>
<evidence type="ECO:0000259" key="2">
    <source>
        <dbReference type="Pfam" id="PF18998"/>
    </source>
</evidence>
<name>A0A521EPR6_9BACT</name>
<dbReference type="AlphaFoldDB" id="A0A521EPR6"/>
<reference evidence="3 4" key="1">
    <citation type="submission" date="2017-05" db="EMBL/GenBank/DDBJ databases">
        <authorList>
            <person name="Varghese N."/>
            <person name="Submissions S."/>
        </authorList>
    </citation>
    <scope>NUCLEOTIDE SEQUENCE [LARGE SCALE GENOMIC DNA]</scope>
    <source>
        <strain evidence="3 4">DSM 21985</strain>
    </source>
</reference>
<evidence type="ECO:0000313" key="3">
    <source>
        <dbReference type="EMBL" id="SMO85907.1"/>
    </source>
</evidence>
<feature type="chain" id="PRO_5022049698" description="Bacterial repeat domain-containing protein" evidence="1">
    <location>
        <begin position="20"/>
        <end position="508"/>
    </location>
</feature>
<dbReference type="Proteomes" id="UP000317557">
    <property type="component" value="Unassembled WGS sequence"/>
</dbReference>
<accession>A0A521EPR6</accession>
<protein>
    <recommendedName>
        <fullName evidence="2">Bacterial repeat domain-containing protein</fullName>
    </recommendedName>
</protein>
<evidence type="ECO:0000256" key="1">
    <source>
        <dbReference type="SAM" id="SignalP"/>
    </source>
</evidence>
<evidence type="ECO:0000313" key="4">
    <source>
        <dbReference type="Proteomes" id="UP000317557"/>
    </source>
</evidence>
<gene>
    <name evidence="3" type="ORF">SAMN06265219_11326</name>
</gene>
<dbReference type="Pfam" id="PF18998">
    <property type="entry name" value="Flg_new_2"/>
    <property type="match status" value="3"/>
</dbReference>
<dbReference type="RefSeq" id="WP_142455330.1">
    <property type="nucleotide sequence ID" value="NZ_FXTP01000013.1"/>
</dbReference>
<dbReference type="InterPro" id="IPR044060">
    <property type="entry name" value="Bacterial_rp_domain"/>
</dbReference>
<dbReference type="PROSITE" id="PS51257">
    <property type="entry name" value="PROKAR_LIPOPROTEIN"/>
    <property type="match status" value="1"/>
</dbReference>
<feature type="domain" description="Bacterial repeat" evidence="2">
    <location>
        <begin position="100"/>
        <end position="170"/>
    </location>
</feature>
<feature type="signal peptide" evidence="1">
    <location>
        <begin position="1"/>
        <end position="19"/>
    </location>
</feature>
<keyword evidence="1" id="KW-0732">Signal</keyword>
<keyword evidence="4" id="KW-1185">Reference proteome</keyword>
<feature type="domain" description="Bacterial repeat" evidence="2">
    <location>
        <begin position="30"/>
        <end position="97"/>
    </location>
</feature>
<dbReference type="EMBL" id="FXTP01000013">
    <property type="protein sequence ID" value="SMO85907.1"/>
    <property type="molecule type" value="Genomic_DNA"/>
</dbReference>